<evidence type="ECO:0000313" key="3">
    <source>
        <dbReference type="Proteomes" id="UP000664545"/>
    </source>
</evidence>
<keyword evidence="1" id="KW-0812">Transmembrane</keyword>
<accession>A0A939D9G4</accession>
<evidence type="ECO:0000256" key="1">
    <source>
        <dbReference type="SAM" id="Phobius"/>
    </source>
</evidence>
<reference evidence="2" key="1">
    <citation type="submission" date="2021-02" db="EMBL/GenBank/DDBJ databases">
        <title>Abyssanaerobacter marinus gen.nov., sp., nov, anaerobic bacterium isolated from the Onnuri vent field of Indian Ocean and suggestion of Mogibacteriaceae fam. nov., and proposal of reclassification of ambiguous this family's genus member.</title>
        <authorList>
            <person name="Kim Y.J."/>
            <person name="Yang J.-A."/>
        </authorList>
    </citation>
    <scope>NUCLEOTIDE SEQUENCE</scope>
    <source>
        <strain evidence="2">DSM 2634</strain>
    </source>
</reference>
<sequence>MHINWLLRAQNPYFWIGLFAVIFTAIGISPEIFTSWNILWEQVKELLMNPFKLGCAIVALIGYVSDPTSKGISDTERVMACKKLQE</sequence>
<evidence type="ECO:0000313" key="2">
    <source>
        <dbReference type="EMBL" id="MBN7773657.1"/>
    </source>
</evidence>
<dbReference type="EMBL" id="JAFJZZ010000004">
    <property type="protein sequence ID" value="MBN7773657.1"/>
    <property type="molecule type" value="Genomic_DNA"/>
</dbReference>
<protein>
    <submittedName>
        <fullName evidence="2">Phage holin</fullName>
    </submittedName>
</protein>
<feature type="transmembrane region" description="Helical" evidence="1">
    <location>
        <begin position="12"/>
        <end position="34"/>
    </location>
</feature>
<proteinExistence type="predicted"/>
<keyword evidence="3" id="KW-1185">Reference proteome</keyword>
<comment type="caution">
    <text evidence="2">The sequence shown here is derived from an EMBL/GenBank/DDBJ whole genome shotgun (WGS) entry which is preliminary data.</text>
</comment>
<name>A0A939D9G4_CLOAM</name>
<organism evidence="2 3">
    <name type="scientific">Clostridium aminobutyricum</name>
    <dbReference type="NCBI Taxonomy" id="33953"/>
    <lineage>
        <taxon>Bacteria</taxon>
        <taxon>Bacillati</taxon>
        <taxon>Bacillota</taxon>
        <taxon>Clostridia</taxon>
        <taxon>Eubacteriales</taxon>
        <taxon>Clostridiaceae</taxon>
        <taxon>Clostridium</taxon>
    </lineage>
</organism>
<dbReference type="Proteomes" id="UP000664545">
    <property type="component" value="Unassembled WGS sequence"/>
</dbReference>
<gene>
    <name evidence="2" type="ORF">JYB65_09815</name>
</gene>
<keyword evidence="1" id="KW-0472">Membrane</keyword>
<dbReference type="NCBIfam" id="TIGR01598">
    <property type="entry name" value="holin_phiLC3"/>
    <property type="match status" value="1"/>
</dbReference>
<keyword evidence="1" id="KW-1133">Transmembrane helix</keyword>
<dbReference type="AlphaFoldDB" id="A0A939D9G4"/>
<dbReference type="Pfam" id="PF04531">
    <property type="entry name" value="Phage_holin_1"/>
    <property type="match status" value="1"/>
</dbReference>
<dbReference type="InterPro" id="IPR006485">
    <property type="entry name" value="Phage-like_holin"/>
</dbReference>